<dbReference type="InterPro" id="IPR038720">
    <property type="entry name" value="YprB_RNase_H-like_dom"/>
</dbReference>
<proteinExistence type="predicted"/>
<dbReference type="AlphaFoldDB" id="X1APB6"/>
<sequence>HNGEERVWYSENEEGRPSLNLTQQRAHELLEYLDEMQQLEFMVCAWNGLSFDLKWIGNQADDMALAARIALKSYDPMFQFFNQAGFPVGLAKVAQAMGISQEKLMDSADAPKEWRDGNYQKVIDYCLGDCQITNLVVLAIQKTRQTRWVTGRGHISSKPTPRLKSVEEVIRDPEPDQSWMNTPVPRIKFYEWVQEATG</sequence>
<protein>
    <recommendedName>
        <fullName evidence="1">YprB ribonuclease H-like domain-containing protein</fullName>
    </recommendedName>
</protein>
<dbReference type="EMBL" id="BART01015450">
    <property type="protein sequence ID" value="GAG84620.1"/>
    <property type="molecule type" value="Genomic_DNA"/>
</dbReference>
<comment type="caution">
    <text evidence="2">The sequence shown here is derived from an EMBL/GenBank/DDBJ whole genome shotgun (WGS) entry which is preliminary data.</text>
</comment>
<feature type="non-terminal residue" evidence="2">
    <location>
        <position position="1"/>
    </location>
</feature>
<organism evidence="2">
    <name type="scientific">marine sediment metagenome</name>
    <dbReference type="NCBI Taxonomy" id="412755"/>
    <lineage>
        <taxon>unclassified sequences</taxon>
        <taxon>metagenomes</taxon>
        <taxon>ecological metagenomes</taxon>
    </lineage>
</organism>
<reference evidence="2" key="1">
    <citation type="journal article" date="2014" name="Front. Microbiol.">
        <title>High frequency of phylogenetically diverse reductive dehalogenase-homologous genes in deep subseafloor sedimentary metagenomes.</title>
        <authorList>
            <person name="Kawai M."/>
            <person name="Futagami T."/>
            <person name="Toyoda A."/>
            <person name="Takaki Y."/>
            <person name="Nishi S."/>
            <person name="Hori S."/>
            <person name="Arai W."/>
            <person name="Tsubouchi T."/>
            <person name="Morono Y."/>
            <person name="Uchiyama I."/>
            <person name="Ito T."/>
            <person name="Fujiyama A."/>
            <person name="Inagaki F."/>
            <person name="Takami H."/>
        </authorList>
    </citation>
    <scope>NUCLEOTIDE SEQUENCE</scope>
    <source>
        <strain evidence="2">Expedition CK06-06</strain>
    </source>
</reference>
<name>X1APB6_9ZZZZ</name>
<dbReference type="Pfam" id="PF13482">
    <property type="entry name" value="RNase_H_2"/>
    <property type="match status" value="1"/>
</dbReference>
<dbReference type="SUPFAM" id="SSF53098">
    <property type="entry name" value="Ribonuclease H-like"/>
    <property type="match status" value="1"/>
</dbReference>
<feature type="domain" description="YprB ribonuclease H-like" evidence="1">
    <location>
        <begin position="28"/>
        <end position="133"/>
    </location>
</feature>
<dbReference type="InterPro" id="IPR012337">
    <property type="entry name" value="RNaseH-like_sf"/>
</dbReference>
<accession>X1APB6</accession>
<evidence type="ECO:0000313" key="2">
    <source>
        <dbReference type="EMBL" id="GAG84620.1"/>
    </source>
</evidence>
<gene>
    <name evidence="2" type="ORF">S01H4_29995</name>
</gene>
<evidence type="ECO:0000259" key="1">
    <source>
        <dbReference type="Pfam" id="PF13482"/>
    </source>
</evidence>